<evidence type="ECO:0000313" key="3">
    <source>
        <dbReference type="EMBL" id="AMD87725.1"/>
    </source>
</evidence>
<evidence type="ECO:0000313" key="4">
    <source>
        <dbReference type="Proteomes" id="UP000065220"/>
    </source>
</evidence>
<dbReference type="Proteomes" id="UP000065220">
    <property type="component" value="Chromosome"/>
</dbReference>
<dbReference type="AlphaFoldDB" id="A0A109W2V5"/>
<dbReference type="EMBL" id="CP014228">
    <property type="protein sequence ID" value="AMD87725.1"/>
    <property type="molecule type" value="Genomic_DNA"/>
</dbReference>
<evidence type="ECO:0000256" key="1">
    <source>
        <dbReference type="SAM" id="MobiDB-lite"/>
    </source>
</evidence>
<dbReference type="RefSeq" id="WP_067942711.1">
    <property type="nucleotide sequence ID" value="NZ_CP014228.1"/>
</dbReference>
<gene>
    <name evidence="3" type="ORF">AXF14_09180</name>
</gene>
<dbReference type="KEGG" id="ard:AXF14_09180"/>
<reference evidence="4" key="1">
    <citation type="submission" date="2016-02" db="EMBL/GenBank/DDBJ databases">
        <authorList>
            <person name="Holder M.E."/>
            <person name="Ajami N.J."/>
            <person name="Petrosino J.F."/>
        </authorList>
    </citation>
    <scope>NUCLEOTIDE SEQUENCE [LARGE SCALE GENOMIC DNA]</scope>
    <source>
        <strain evidence="4">CCUG 36733</strain>
    </source>
</reference>
<organism evidence="3 4">
    <name type="scientific">Actinomyces radicidentis</name>
    <dbReference type="NCBI Taxonomy" id="111015"/>
    <lineage>
        <taxon>Bacteria</taxon>
        <taxon>Bacillati</taxon>
        <taxon>Actinomycetota</taxon>
        <taxon>Actinomycetes</taxon>
        <taxon>Actinomycetales</taxon>
        <taxon>Actinomycetaceae</taxon>
        <taxon>Actinomyces</taxon>
    </lineage>
</organism>
<feature type="compositionally biased region" description="Polar residues" evidence="1">
    <location>
        <begin position="21"/>
        <end position="36"/>
    </location>
</feature>
<dbReference type="Pfam" id="PF14016">
    <property type="entry name" value="DUF4232"/>
    <property type="match status" value="1"/>
</dbReference>
<sequence>MEPDSGASDDGAPQVDASDAAGTQVSSPCATGSVSAEVTPAEGGGAAGSVYWDVALTNTGSAECTLTGFPGVSFTDASGAQMGEPAEREAAEGVTVALAPGASAVAPLRVTNPGIIAGCTSTTASSVVIYPPNQTESLTAAAEIEVCAEQPSTTVGVLAQRS</sequence>
<name>A0A109W2V5_ACTRD</name>
<dbReference type="InterPro" id="IPR025326">
    <property type="entry name" value="DUF4232"/>
</dbReference>
<feature type="region of interest" description="Disordered" evidence="1">
    <location>
        <begin position="1"/>
        <end position="42"/>
    </location>
</feature>
<proteinExistence type="predicted"/>
<feature type="domain" description="DUF4232" evidence="2">
    <location>
        <begin position="29"/>
        <end position="145"/>
    </location>
</feature>
<evidence type="ECO:0000259" key="2">
    <source>
        <dbReference type="Pfam" id="PF14016"/>
    </source>
</evidence>
<protein>
    <recommendedName>
        <fullName evidence="2">DUF4232 domain-containing protein</fullName>
    </recommendedName>
</protein>
<keyword evidence="4" id="KW-1185">Reference proteome</keyword>
<accession>A0A109W2V5</accession>